<evidence type="ECO:0000313" key="5">
    <source>
        <dbReference type="Proteomes" id="UP001600064"/>
    </source>
</evidence>
<feature type="coiled-coil region" evidence="1">
    <location>
        <begin position="326"/>
        <end position="354"/>
    </location>
</feature>
<protein>
    <recommendedName>
        <fullName evidence="3">INO80 complex subunit B-like conserved region domain-containing protein</fullName>
    </recommendedName>
</protein>
<feature type="region of interest" description="Disordered" evidence="2">
    <location>
        <begin position="1"/>
        <end position="303"/>
    </location>
</feature>
<dbReference type="GeneID" id="98127819"/>
<dbReference type="PANTHER" id="PTHR21561:SF12">
    <property type="entry name" value="INO80 COMPLEX SUBUNIT B"/>
    <property type="match status" value="1"/>
</dbReference>
<proteinExistence type="predicted"/>
<dbReference type="Pfam" id="PF04795">
    <property type="entry name" value="PAPA-1"/>
    <property type="match status" value="1"/>
</dbReference>
<dbReference type="PANTHER" id="PTHR21561">
    <property type="entry name" value="INO80 COMPLEX SUBUNIT B"/>
    <property type="match status" value="1"/>
</dbReference>
<evidence type="ECO:0000256" key="1">
    <source>
        <dbReference type="SAM" id="Coils"/>
    </source>
</evidence>
<feature type="compositionally biased region" description="Low complexity" evidence="2">
    <location>
        <begin position="194"/>
        <end position="210"/>
    </location>
</feature>
<dbReference type="EMBL" id="JAZGUE010000006">
    <property type="protein sequence ID" value="KAL2265361.1"/>
    <property type="molecule type" value="Genomic_DNA"/>
</dbReference>
<evidence type="ECO:0000256" key="2">
    <source>
        <dbReference type="SAM" id="MobiDB-lite"/>
    </source>
</evidence>
<reference evidence="4 5" key="1">
    <citation type="journal article" date="2024" name="Commun. Biol.">
        <title>Comparative genomic analysis of thermophilic fungi reveals convergent evolutionary adaptations and gene losses.</title>
        <authorList>
            <person name="Steindorff A.S."/>
            <person name="Aguilar-Pontes M.V."/>
            <person name="Robinson A.J."/>
            <person name="Andreopoulos B."/>
            <person name="LaButti K."/>
            <person name="Kuo A."/>
            <person name="Mondo S."/>
            <person name="Riley R."/>
            <person name="Otillar R."/>
            <person name="Haridas S."/>
            <person name="Lipzen A."/>
            <person name="Grimwood J."/>
            <person name="Schmutz J."/>
            <person name="Clum A."/>
            <person name="Reid I.D."/>
            <person name="Moisan M.C."/>
            <person name="Butler G."/>
            <person name="Nguyen T.T.M."/>
            <person name="Dewar K."/>
            <person name="Conant G."/>
            <person name="Drula E."/>
            <person name="Henrissat B."/>
            <person name="Hansel C."/>
            <person name="Singer S."/>
            <person name="Hutchinson M.I."/>
            <person name="de Vries R.P."/>
            <person name="Natvig D.O."/>
            <person name="Powell A.J."/>
            <person name="Tsang A."/>
            <person name="Grigoriev I.V."/>
        </authorList>
    </citation>
    <scope>NUCLEOTIDE SEQUENCE [LARGE SCALE GENOMIC DNA]</scope>
    <source>
        <strain evidence="4 5">ATCC 22073</strain>
    </source>
</reference>
<keyword evidence="5" id="KW-1185">Reference proteome</keyword>
<gene>
    <name evidence="4" type="ORF">VTJ83DRAFT_6461</name>
</gene>
<dbReference type="InterPro" id="IPR006880">
    <property type="entry name" value="INO80B_C"/>
</dbReference>
<dbReference type="Proteomes" id="UP001600064">
    <property type="component" value="Unassembled WGS sequence"/>
</dbReference>
<dbReference type="RefSeq" id="XP_070864088.1">
    <property type="nucleotide sequence ID" value="XM_071013175.1"/>
</dbReference>
<evidence type="ECO:0000259" key="3">
    <source>
        <dbReference type="SMART" id="SM01406"/>
    </source>
</evidence>
<keyword evidence="1" id="KW-0175">Coiled coil</keyword>
<feature type="compositionally biased region" description="Acidic residues" evidence="2">
    <location>
        <begin position="139"/>
        <end position="180"/>
    </location>
</feature>
<feature type="compositionally biased region" description="Low complexity" evidence="2">
    <location>
        <begin position="52"/>
        <end position="69"/>
    </location>
</feature>
<comment type="caution">
    <text evidence="4">The sequence shown here is derived from an EMBL/GenBank/DDBJ whole genome shotgun (WGS) entry which is preliminary data.</text>
</comment>
<feature type="compositionally biased region" description="Acidic residues" evidence="2">
    <location>
        <begin position="214"/>
        <end position="283"/>
    </location>
</feature>
<accession>A0ABR4D4S3</accession>
<sequence length="447" mass="48179">MSYRNSARRSGNGLASATRGGPSSSPASSNGDDQHAHLKGRLPSSKLRQATASSGSAAAKGRSSGAARSRGGKKSYVIESSEEEDDEEDDVEMDDDEEDEEVDDEEEEDDDDDDDDEPEEDEIKVDTRARFNKAAVADSDADGQMEDLDDEDAEGEGDAEGEEMDVDADADADAGGDIDMEPAPQPPTIKITKPQKAASSAKPAAKSSSKNNYDDDDDEDDDDELSELGSEPEDVTVEVGGGDEDAEGEEDEDVDAEGEEEEIEVGAGDQDDEDDDLLSDDDEGTSRADTPDLSKLTARQRAKLGDVSHEYMKLSDEVQAKKHFTAEELSMRRAEMARRRRNLSEKRNEEVKMETINKLLKKQAPKTTRKNALLAAAEETPDTEPQRPDPMYVRWVNNRNGSLVAVPEELLGGPAGNVFLPPNGSGTGTGAVKVGRLGMGKMVEEVS</sequence>
<dbReference type="InterPro" id="IPR029523">
    <property type="entry name" value="INO80B/Ies2"/>
</dbReference>
<evidence type="ECO:0000313" key="4">
    <source>
        <dbReference type="EMBL" id="KAL2265361.1"/>
    </source>
</evidence>
<dbReference type="SMART" id="SM01406">
    <property type="entry name" value="PAPA-1"/>
    <property type="match status" value="1"/>
</dbReference>
<feature type="domain" description="INO80 complex subunit B-like conserved region" evidence="3">
    <location>
        <begin position="328"/>
        <end position="410"/>
    </location>
</feature>
<feature type="compositionally biased region" description="Acidic residues" evidence="2">
    <location>
        <begin position="80"/>
        <end position="123"/>
    </location>
</feature>
<feature type="compositionally biased region" description="Low complexity" evidence="2">
    <location>
        <begin position="15"/>
        <end position="29"/>
    </location>
</feature>
<name>A0ABR4D4S3_9PEZI</name>
<organism evidence="4 5">
    <name type="scientific">Remersonia thermophila</name>
    <dbReference type="NCBI Taxonomy" id="72144"/>
    <lineage>
        <taxon>Eukaryota</taxon>
        <taxon>Fungi</taxon>
        <taxon>Dikarya</taxon>
        <taxon>Ascomycota</taxon>
        <taxon>Pezizomycotina</taxon>
        <taxon>Sordariomycetes</taxon>
        <taxon>Sordariomycetidae</taxon>
        <taxon>Sordariales</taxon>
        <taxon>Sordariales incertae sedis</taxon>
        <taxon>Remersonia</taxon>
    </lineage>
</organism>